<protein>
    <recommendedName>
        <fullName evidence="1">Retrovirus-related Pol polyprotein from transposon TNT 1-94-like beta-barrel domain-containing protein</fullName>
    </recommendedName>
</protein>
<dbReference type="Pfam" id="PF22936">
    <property type="entry name" value="Pol_BBD"/>
    <property type="match status" value="1"/>
</dbReference>
<feature type="non-terminal residue" evidence="2">
    <location>
        <position position="1"/>
    </location>
</feature>
<evidence type="ECO:0000313" key="3">
    <source>
        <dbReference type="Proteomes" id="UP001140091"/>
    </source>
</evidence>
<name>A0A9W8J2T3_9AGAR</name>
<dbReference type="InterPro" id="IPR054722">
    <property type="entry name" value="PolX-like_BBD"/>
</dbReference>
<proteinExistence type="predicted"/>
<feature type="domain" description="Retrovirus-related Pol polyprotein from transposon TNT 1-94-like beta-barrel" evidence="1">
    <location>
        <begin position="278"/>
        <end position="357"/>
    </location>
</feature>
<evidence type="ECO:0000313" key="2">
    <source>
        <dbReference type="EMBL" id="KAJ2927451.1"/>
    </source>
</evidence>
<dbReference type="EMBL" id="JANBPK010000990">
    <property type="protein sequence ID" value="KAJ2927451.1"/>
    <property type="molecule type" value="Genomic_DNA"/>
</dbReference>
<dbReference type="AlphaFoldDB" id="A0A9W8J2T3"/>
<organism evidence="2 3">
    <name type="scientific">Candolleomyces eurysporus</name>
    <dbReference type="NCBI Taxonomy" id="2828524"/>
    <lineage>
        <taxon>Eukaryota</taxon>
        <taxon>Fungi</taxon>
        <taxon>Dikarya</taxon>
        <taxon>Basidiomycota</taxon>
        <taxon>Agaricomycotina</taxon>
        <taxon>Agaricomycetes</taxon>
        <taxon>Agaricomycetidae</taxon>
        <taxon>Agaricales</taxon>
        <taxon>Agaricineae</taxon>
        <taxon>Psathyrellaceae</taxon>
        <taxon>Candolleomyces</taxon>
    </lineage>
</organism>
<reference evidence="2" key="1">
    <citation type="submission" date="2022-06" db="EMBL/GenBank/DDBJ databases">
        <title>Genome Sequence of Candolleomyces eurysporus.</title>
        <authorList>
            <person name="Buettner E."/>
        </authorList>
    </citation>
    <scope>NUCLEOTIDE SEQUENCE</scope>
    <source>
        <strain evidence="2">VTCC 930004</strain>
    </source>
</reference>
<dbReference type="Proteomes" id="UP001140091">
    <property type="component" value="Unassembled WGS sequence"/>
</dbReference>
<accession>A0A9W8J2T3</accession>
<evidence type="ECO:0000259" key="1">
    <source>
        <dbReference type="Pfam" id="PF22936"/>
    </source>
</evidence>
<sequence length="360" mass="38791">MFNRYGHGSWNSGNMVWERAHQMVCSAMDAVLGFMDAYVQAVREVEESLMSVPVALMVEVLLEALPKPEFLCLLNDFRQLKQELGAALGLFFPCWPPSLLCLAGSSCWISVCSGQSCQLTSSAVAAAAMAPSHPAIAGGSVSALLLKDPQSRILGAQFSNAVCENCKIPGHTKAQCLKPGGNHHKMGPSFNQSYLMDGDIGQDIGGEYEGDADQETEALVANTQAIELDPSVQNGDMSYAVDEEEYNMVSAAYMTEIEAYSAMVVNSGIPHQTPFNAVVDSRCTRHVLNNLFWFHDFTPICLYVGTANSKPLVVHGKSIVKFSVCLTDGTTMAVTLEDCLYAPTCPVNLLSVGALTDVLK</sequence>
<gene>
    <name evidence="2" type="ORF">H1R20_g9644</name>
</gene>
<keyword evidence="3" id="KW-1185">Reference proteome</keyword>
<comment type="caution">
    <text evidence="2">The sequence shown here is derived from an EMBL/GenBank/DDBJ whole genome shotgun (WGS) entry which is preliminary data.</text>
</comment>
<dbReference type="OrthoDB" id="3025757at2759"/>